<accession>A0A2N5ZMN1</accession>
<evidence type="ECO:0000256" key="10">
    <source>
        <dbReference type="ARBA" id="ARBA00022801"/>
    </source>
</evidence>
<evidence type="ECO:0000259" key="14">
    <source>
        <dbReference type="PROSITE" id="PS51975"/>
    </source>
</evidence>
<evidence type="ECO:0000256" key="5">
    <source>
        <dbReference type="ARBA" id="ARBA00008378"/>
    </source>
</evidence>
<evidence type="ECO:0000256" key="1">
    <source>
        <dbReference type="ARBA" id="ARBA00000077"/>
    </source>
</evidence>
<comment type="cofactor">
    <cofactor evidence="2">
        <name>Mg(2+)</name>
        <dbReference type="ChEBI" id="CHEBI:18420"/>
    </cofactor>
</comment>
<dbReference type="InterPro" id="IPR012295">
    <property type="entry name" value="TBP_dom_sf"/>
</dbReference>
<comment type="subcellular location">
    <subcellularLocation>
        <location evidence="4">Cytoplasm</location>
    </subcellularLocation>
</comment>
<dbReference type="Gene3D" id="3.30.310.10">
    <property type="entry name" value="TATA-Binding Protein"/>
    <property type="match status" value="1"/>
</dbReference>
<evidence type="ECO:0000256" key="7">
    <source>
        <dbReference type="ARBA" id="ARBA00022722"/>
    </source>
</evidence>
<feature type="binding site" evidence="12">
    <location>
        <position position="86"/>
    </location>
    <ligand>
        <name>a divalent metal cation</name>
        <dbReference type="ChEBI" id="CHEBI:60240"/>
    </ligand>
</feature>
<dbReference type="GO" id="GO:0043137">
    <property type="term" value="P:DNA replication, removal of RNA primer"/>
    <property type="evidence" value="ECO:0007669"/>
    <property type="project" value="TreeGrafter"/>
</dbReference>
<comment type="catalytic activity">
    <reaction evidence="1 12 13">
        <text>Endonucleolytic cleavage to 5'-phosphomonoester.</text>
        <dbReference type="EC" id="3.1.26.4"/>
    </reaction>
</comment>
<dbReference type="Pfam" id="PF01351">
    <property type="entry name" value="RNase_HII"/>
    <property type="match status" value="1"/>
</dbReference>
<evidence type="ECO:0000256" key="9">
    <source>
        <dbReference type="ARBA" id="ARBA00022759"/>
    </source>
</evidence>
<evidence type="ECO:0000256" key="4">
    <source>
        <dbReference type="ARBA" id="ARBA00004496"/>
    </source>
</evidence>
<comment type="cofactor">
    <cofactor evidence="12">
        <name>Mn(2+)</name>
        <dbReference type="ChEBI" id="CHEBI:29035"/>
    </cofactor>
    <cofactor evidence="12">
        <name>Mg(2+)</name>
        <dbReference type="ChEBI" id="CHEBI:18420"/>
    </cofactor>
    <text evidence="12">Manganese or magnesium. Binds 1 divalent metal ion per monomer in the absence of substrate. May bind a second metal ion after substrate binding.</text>
</comment>
<dbReference type="InterPro" id="IPR036397">
    <property type="entry name" value="RNaseH_sf"/>
</dbReference>
<feature type="binding site" evidence="12">
    <location>
        <position position="87"/>
    </location>
    <ligand>
        <name>a divalent metal cation</name>
        <dbReference type="ChEBI" id="CHEBI:60240"/>
    </ligand>
</feature>
<reference evidence="15 16" key="1">
    <citation type="submission" date="2017-11" db="EMBL/GenBank/DDBJ databases">
        <title>Genome-resolved metagenomics identifies genetic mobility, metabolic interactions, and unexpected diversity in perchlorate-reducing communities.</title>
        <authorList>
            <person name="Barnum T.P."/>
            <person name="Figueroa I.A."/>
            <person name="Carlstrom C.I."/>
            <person name="Lucas L.N."/>
            <person name="Engelbrektson A.L."/>
            <person name="Coates J.D."/>
        </authorList>
    </citation>
    <scope>NUCLEOTIDE SEQUENCE [LARGE SCALE GENOMIC DNA]</scope>
    <source>
        <strain evidence="15">BM706</strain>
    </source>
</reference>
<dbReference type="InterPro" id="IPR001352">
    <property type="entry name" value="RNase_HII/HIII"/>
</dbReference>
<keyword evidence="10 12" id="KW-0378">Hydrolase</keyword>
<dbReference type="GO" id="GO:0032299">
    <property type="term" value="C:ribonuclease H2 complex"/>
    <property type="evidence" value="ECO:0007669"/>
    <property type="project" value="TreeGrafter"/>
</dbReference>
<dbReference type="InterPro" id="IPR004641">
    <property type="entry name" value="RNase_HIII"/>
</dbReference>
<keyword evidence="9 12" id="KW-0255">Endonuclease</keyword>
<dbReference type="InterPro" id="IPR024567">
    <property type="entry name" value="RNase_HII/HIII_dom"/>
</dbReference>
<proteinExistence type="inferred from homology"/>
<dbReference type="EC" id="3.1.26.4" evidence="13"/>
<dbReference type="SUPFAM" id="SSF53098">
    <property type="entry name" value="Ribonuclease H-like"/>
    <property type="match status" value="1"/>
</dbReference>
<keyword evidence="8 12" id="KW-0479">Metal-binding</keyword>
<dbReference type="CDD" id="cd06590">
    <property type="entry name" value="RNase_HII_bacteria_HIII_like"/>
    <property type="match status" value="1"/>
</dbReference>
<evidence type="ECO:0000256" key="6">
    <source>
        <dbReference type="ARBA" id="ARBA00022490"/>
    </source>
</evidence>
<name>A0A2N5ZMN1_MUIH1</name>
<evidence type="ECO:0000256" key="13">
    <source>
        <dbReference type="RuleBase" id="RU003515"/>
    </source>
</evidence>
<dbReference type="GO" id="GO:0004523">
    <property type="term" value="F:RNA-DNA hybrid ribonuclease activity"/>
    <property type="evidence" value="ECO:0007669"/>
    <property type="project" value="UniProtKB-UniRule"/>
</dbReference>
<dbReference type="PANTHER" id="PTHR10954:SF23">
    <property type="entry name" value="RIBONUCLEASE"/>
    <property type="match status" value="1"/>
</dbReference>
<dbReference type="AlphaFoldDB" id="A0A2N5ZMN1"/>
<dbReference type="GO" id="GO:0005737">
    <property type="term" value="C:cytoplasm"/>
    <property type="evidence" value="ECO:0007669"/>
    <property type="project" value="UniProtKB-SubCell"/>
</dbReference>
<evidence type="ECO:0000256" key="12">
    <source>
        <dbReference type="PROSITE-ProRule" id="PRU01319"/>
    </source>
</evidence>
<dbReference type="PANTHER" id="PTHR10954">
    <property type="entry name" value="RIBONUCLEASE H2 SUBUNIT A"/>
    <property type="match status" value="1"/>
</dbReference>
<dbReference type="NCBIfam" id="TIGR00716">
    <property type="entry name" value="rnhC"/>
    <property type="match status" value="1"/>
</dbReference>
<dbReference type="GO" id="GO:0006298">
    <property type="term" value="P:mismatch repair"/>
    <property type="evidence" value="ECO:0007669"/>
    <property type="project" value="TreeGrafter"/>
</dbReference>
<dbReference type="GO" id="GO:0046872">
    <property type="term" value="F:metal ion binding"/>
    <property type="evidence" value="ECO:0007669"/>
    <property type="project" value="UniProtKB-KW"/>
</dbReference>
<evidence type="ECO:0000313" key="15">
    <source>
        <dbReference type="EMBL" id="PLX19944.1"/>
    </source>
</evidence>
<feature type="binding site" evidence="12">
    <location>
        <position position="190"/>
    </location>
    <ligand>
        <name>a divalent metal cation</name>
        <dbReference type="ChEBI" id="CHEBI:60240"/>
    </ligand>
</feature>
<comment type="function">
    <text evidence="3 13">Endonuclease that specifically degrades the RNA of RNA-DNA hybrids.</text>
</comment>
<organism evidence="15 16">
    <name type="scientific">Muiribacterium halophilum</name>
    <dbReference type="NCBI Taxonomy" id="2053465"/>
    <lineage>
        <taxon>Bacteria</taxon>
        <taxon>Candidatus Muiribacteriota</taxon>
        <taxon>Candidatus Muiribacteriia</taxon>
        <taxon>Candidatus Muiribacteriales</taxon>
        <taxon>Candidatus Muiribacteriaceae</taxon>
        <taxon>Candidatus Muiribacterium</taxon>
    </lineage>
</organism>
<evidence type="ECO:0000256" key="2">
    <source>
        <dbReference type="ARBA" id="ARBA00001946"/>
    </source>
</evidence>
<sequence length="287" mass="33075">MYNHFMSYTLLFSTDNHAKLEEFSEKNCFDRETPGQYQFSSFKKGSCRLVLYDSGKLVIQGKQCEHYYNELLDFLDEKVYSHYGSDEAGKGDLFGPLVICAVYMSEKDFKTFRSLGFQESKNTKGEKLKKQAKLLKETLSYETVFITPKKYNELYLKFNNLNKLMRWAHTTALKNLLTKVNDKNSPVYIDQFAKNMRFDITDINEVIQETKAEKHPAVAAASLICKSEFILWLEKKSKELGIKLPAGASNVKGVAFQIVEKYGVDTLKDLTKNHFKTYGEIINKCRG</sequence>
<evidence type="ECO:0000256" key="11">
    <source>
        <dbReference type="ARBA" id="ARBA00022842"/>
    </source>
</evidence>
<feature type="domain" description="RNase H type-2" evidence="14">
    <location>
        <begin position="80"/>
        <end position="287"/>
    </location>
</feature>
<dbReference type="Gene3D" id="3.30.420.10">
    <property type="entry name" value="Ribonuclease H-like superfamily/Ribonuclease H"/>
    <property type="match status" value="1"/>
</dbReference>
<comment type="caution">
    <text evidence="15">The sequence shown here is derived from an EMBL/GenBank/DDBJ whole genome shotgun (WGS) entry which is preliminary data.</text>
</comment>
<keyword evidence="11" id="KW-0460">Magnesium</keyword>
<dbReference type="Proteomes" id="UP000234857">
    <property type="component" value="Unassembled WGS sequence"/>
</dbReference>
<gene>
    <name evidence="15" type="primary">rnhC</name>
    <name evidence="15" type="ORF">C0601_00565</name>
</gene>
<evidence type="ECO:0000313" key="16">
    <source>
        <dbReference type="Proteomes" id="UP000234857"/>
    </source>
</evidence>
<dbReference type="InterPro" id="IPR012337">
    <property type="entry name" value="RNaseH-like_sf"/>
</dbReference>
<keyword evidence="6" id="KW-0963">Cytoplasm</keyword>
<comment type="similarity">
    <text evidence="5">Belongs to the RNase HII family. RnhC subfamily.</text>
</comment>
<evidence type="ECO:0000256" key="8">
    <source>
        <dbReference type="ARBA" id="ARBA00022723"/>
    </source>
</evidence>
<keyword evidence="7 12" id="KW-0540">Nuclease</keyword>
<dbReference type="EMBL" id="PKTG01000013">
    <property type="protein sequence ID" value="PLX19944.1"/>
    <property type="molecule type" value="Genomic_DNA"/>
</dbReference>
<dbReference type="PROSITE" id="PS51975">
    <property type="entry name" value="RNASE_H_2"/>
    <property type="match status" value="1"/>
</dbReference>
<dbReference type="GO" id="GO:0003723">
    <property type="term" value="F:RNA binding"/>
    <property type="evidence" value="ECO:0007669"/>
    <property type="project" value="UniProtKB-UniRule"/>
</dbReference>
<protein>
    <recommendedName>
        <fullName evidence="13">Ribonuclease</fullName>
        <ecNumber evidence="13">3.1.26.4</ecNumber>
    </recommendedName>
</protein>
<evidence type="ECO:0000256" key="3">
    <source>
        <dbReference type="ARBA" id="ARBA00004065"/>
    </source>
</evidence>